<sequence>MAPKALSEKPARSQQDEQGGRMSQKHYADQEAKIQMPHLVGTSTAKHFHACPEHLFDVHRKSMEISLSFHFEEHLECFHTLLRAIRRTWEDTPPDYMTGDGSSHMVQAIPYTEYCKYFPAQLGEILKTNAILLTGLPVQADGFESAMRGLNRLLDTSIICNNQSIEMGPNAATPSTWHHLHVNTNGFGMTAMLTFGKKLWALLRRKGDPSTSRPIDWSDTLDSVNKKVLDSEEYKALYAILEPGTTLMMPGGCPHMVFTLDDSTVFSSSHFYHGQCLQHHMFNLIIMAALLDSMNTTHNECAISIIGNVLEMIRKACLKPEAIPDSMWSHLPDVRTEEGMKETLVLCVMVRLLPVIFHTLQESKEDLHTISNDTLKLAKQIKASERHQFSMLACRDLDFFYDVYKYICQYVGYG</sequence>
<name>A0A9P5ZHA9_PLEER</name>
<dbReference type="EMBL" id="MU154755">
    <property type="protein sequence ID" value="KAF9487714.1"/>
    <property type="molecule type" value="Genomic_DNA"/>
</dbReference>
<feature type="region of interest" description="Disordered" evidence="1">
    <location>
        <begin position="1"/>
        <end position="28"/>
    </location>
</feature>
<reference evidence="3" key="1">
    <citation type="submission" date="2020-11" db="EMBL/GenBank/DDBJ databases">
        <authorList>
            <consortium name="DOE Joint Genome Institute"/>
            <person name="Ahrendt S."/>
            <person name="Riley R."/>
            <person name="Andreopoulos W."/>
            <person name="Labutti K."/>
            <person name="Pangilinan J."/>
            <person name="Ruiz-Duenas F.J."/>
            <person name="Barrasa J.M."/>
            <person name="Sanchez-Garcia M."/>
            <person name="Camarero S."/>
            <person name="Miyauchi S."/>
            <person name="Serrano A."/>
            <person name="Linde D."/>
            <person name="Babiker R."/>
            <person name="Drula E."/>
            <person name="Ayuso-Fernandez I."/>
            <person name="Pacheco R."/>
            <person name="Padilla G."/>
            <person name="Ferreira P."/>
            <person name="Barriuso J."/>
            <person name="Kellner H."/>
            <person name="Castanera R."/>
            <person name="Alfaro M."/>
            <person name="Ramirez L."/>
            <person name="Pisabarro A.G."/>
            <person name="Kuo A."/>
            <person name="Tritt A."/>
            <person name="Lipzen A."/>
            <person name="He G."/>
            <person name="Yan M."/>
            <person name="Ng V."/>
            <person name="Cullen D."/>
            <person name="Martin F."/>
            <person name="Rosso M.-N."/>
            <person name="Henrissat B."/>
            <person name="Hibbett D."/>
            <person name="Martinez A.T."/>
            <person name="Grigoriev I.V."/>
        </authorList>
    </citation>
    <scope>NUCLEOTIDE SEQUENCE</scope>
    <source>
        <strain evidence="3">ATCC 90797</strain>
    </source>
</reference>
<feature type="compositionally biased region" description="Basic and acidic residues" evidence="1">
    <location>
        <begin position="1"/>
        <end position="19"/>
    </location>
</feature>
<dbReference type="Proteomes" id="UP000807025">
    <property type="component" value="Unassembled WGS sequence"/>
</dbReference>
<evidence type="ECO:0000259" key="2">
    <source>
        <dbReference type="PROSITE" id="PS51184"/>
    </source>
</evidence>
<evidence type="ECO:0000313" key="3">
    <source>
        <dbReference type="EMBL" id="KAF9487714.1"/>
    </source>
</evidence>
<keyword evidence="4" id="KW-1185">Reference proteome</keyword>
<evidence type="ECO:0000256" key="1">
    <source>
        <dbReference type="SAM" id="MobiDB-lite"/>
    </source>
</evidence>
<dbReference type="Gene3D" id="2.60.120.650">
    <property type="entry name" value="Cupin"/>
    <property type="match status" value="1"/>
</dbReference>
<dbReference type="PROSITE" id="PS51184">
    <property type="entry name" value="JMJC"/>
    <property type="match status" value="1"/>
</dbReference>
<dbReference type="AlphaFoldDB" id="A0A9P5ZHA9"/>
<protein>
    <recommendedName>
        <fullName evidence="2">JmjC domain-containing protein</fullName>
    </recommendedName>
</protein>
<dbReference type="OrthoDB" id="3270451at2759"/>
<organism evidence="3 4">
    <name type="scientific">Pleurotus eryngii</name>
    <name type="common">Boletus of the steppes</name>
    <dbReference type="NCBI Taxonomy" id="5323"/>
    <lineage>
        <taxon>Eukaryota</taxon>
        <taxon>Fungi</taxon>
        <taxon>Dikarya</taxon>
        <taxon>Basidiomycota</taxon>
        <taxon>Agaricomycotina</taxon>
        <taxon>Agaricomycetes</taxon>
        <taxon>Agaricomycetidae</taxon>
        <taxon>Agaricales</taxon>
        <taxon>Pleurotineae</taxon>
        <taxon>Pleurotaceae</taxon>
        <taxon>Pleurotus</taxon>
    </lineage>
</organism>
<feature type="domain" description="JmjC" evidence="2">
    <location>
        <begin position="118"/>
        <end position="288"/>
    </location>
</feature>
<gene>
    <name evidence="3" type="ORF">BDN71DRAFT_1513698</name>
</gene>
<comment type="caution">
    <text evidence="3">The sequence shown here is derived from an EMBL/GenBank/DDBJ whole genome shotgun (WGS) entry which is preliminary data.</text>
</comment>
<dbReference type="InterPro" id="IPR003347">
    <property type="entry name" value="JmjC_dom"/>
</dbReference>
<accession>A0A9P5ZHA9</accession>
<evidence type="ECO:0000313" key="4">
    <source>
        <dbReference type="Proteomes" id="UP000807025"/>
    </source>
</evidence>
<proteinExistence type="predicted"/>
<dbReference type="SUPFAM" id="SSF51197">
    <property type="entry name" value="Clavaminate synthase-like"/>
    <property type="match status" value="1"/>
</dbReference>